<evidence type="ECO:0000313" key="1">
    <source>
        <dbReference type="EMBL" id="MEM5400806.1"/>
    </source>
</evidence>
<comment type="caution">
    <text evidence="1">The sequence shown here is derived from an EMBL/GenBank/DDBJ whole genome shotgun (WGS) entry which is preliminary data.</text>
</comment>
<protein>
    <submittedName>
        <fullName evidence="1">Uncharacterized protein</fullName>
    </submittedName>
</protein>
<reference evidence="1" key="1">
    <citation type="submission" date="2024-01" db="EMBL/GenBank/DDBJ databases">
        <title>The diversity of rhizobia nodulating Mimosa spp. in eleven states of Brazil covering several biomes is determined by host plant, location, and edaphic factors.</title>
        <authorList>
            <person name="Rouws L."/>
            <person name="Barauna A."/>
            <person name="Beukes C."/>
            <person name="De Faria S.M."/>
            <person name="Gross E."/>
            <person name="Dos Reis Junior F.B."/>
            <person name="Simon M."/>
            <person name="Maluk M."/>
            <person name="Odee D.W."/>
            <person name="Kenicer G."/>
            <person name="Young J.P.W."/>
            <person name="Reis V.M."/>
            <person name="Zilli J."/>
            <person name="James E.K."/>
        </authorList>
    </citation>
    <scope>NUCLEOTIDE SEQUENCE</scope>
    <source>
        <strain evidence="1">JPY452</strain>
    </source>
</reference>
<sequence length="69" mass="8410">MKLTQEQVNEINVLLVRLRMTRAEPYVIDGWKQFCMFDSVVLEPTQPFERIKRLRNIVEHFERHDAHQE</sequence>
<accession>A0ACC6RGM4</accession>
<keyword evidence="2" id="KW-1185">Reference proteome</keyword>
<dbReference type="Proteomes" id="UP001392318">
    <property type="component" value="Unassembled WGS sequence"/>
</dbReference>
<organism evidence="1 2">
    <name type="scientific">Paraburkholderia unamae</name>
    <dbReference type="NCBI Taxonomy" id="219649"/>
    <lineage>
        <taxon>Bacteria</taxon>
        <taxon>Pseudomonadati</taxon>
        <taxon>Pseudomonadota</taxon>
        <taxon>Betaproteobacteria</taxon>
        <taxon>Burkholderiales</taxon>
        <taxon>Burkholderiaceae</taxon>
        <taxon>Paraburkholderia</taxon>
    </lineage>
</organism>
<name>A0ACC6RGM4_9BURK</name>
<proteinExistence type="predicted"/>
<evidence type="ECO:0000313" key="2">
    <source>
        <dbReference type="Proteomes" id="UP001392318"/>
    </source>
</evidence>
<gene>
    <name evidence="1" type="ORF">VSR83_12005</name>
</gene>
<dbReference type="EMBL" id="JAYMRU010000007">
    <property type="protein sequence ID" value="MEM5400806.1"/>
    <property type="molecule type" value="Genomic_DNA"/>
</dbReference>